<keyword evidence="1" id="KW-0812">Transmembrane</keyword>
<dbReference type="AlphaFoldDB" id="A0A8J3R876"/>
<accession>A0A8J3R876</accession>
<comment type="caution">
    <text evidence="2">The sequence shown here is derived from an EMBL/GenBank/DDBJ whole genome shotgun (WGS) entry which is preliminary data.</text>
</comment>
<dbReference type="RefSeq" id="WP_204013240.1">
    <property type="nucleotide sequence ID" value="NZ_BOOG01000012.1"/>
</dbReference>
<sequence length="233" mass="26063">MIKRGTAGSVMGRWKNSRRVAARVADLGAIPGPSPEFHARLRAELLREHATERARQVAAAPKAIRRRHRRRAARRRSALGPILVFALLMVGMFATGVKTHNSVPGDLLYPLKRGAESTLLSLAYDDEDLARREMAAAHLRAAETACLLDEPAPRESSPERRRLIEETLDDMDTTTRAALSHVVRDSQTTGEARRFARQQRTLVEPLLPKLDRKNRDKAQQYLSYIDSFAAPGQ</sequence>
<reference evidence="2" key="1">
    <citation type="submission" date="2021-01" db="EMBL/GenBank/DDBJ databases">
        <title>Whole genome shotgun sequence of Sphaerimonospora thailandensis NBRC 107569.</title>
        <authorList>
            <person name="Komaki H."/>
            <person name="Tamura T."/>
        </authorList>
    </citation>
    <scope>NUCLEOTIDE SEQUENCE</scope>
    <source>
        <strain evidence="2">NBRC 107569</strain>
    </source>
</reference>
<organism evidence="2 3">
    <name type="scientific">Sphaerimonospora thailandensis</name>
    <dbReference type="NCBI Taxonomy" id="795644"/>
    <lineage>
        <taxon>Bacteria</taxon>
        <taxon>Bacillati</taxon>
        <taxon>Actinomycetota</taxon>
        <taxon>Actinomycetes</taxon>
        <taxon>Streptosporangiales</taxon>
        <taxon>Streptosporangiaceae</taxon>
        <taxon>Sphaerimonospora</taxon>
    </lineage>
</organism>
<feature type="transmembrane region" description="Helical" evidence="1">
    <location>
        <begin position="77"/>
        <end position="97"/>
    </location>
</feature>
<evidence type="ECO:0000313" key="3">
    <source>
        <dbReference type="Proteomes" id="UP000610966"/>
    </source>
</evidence>
<keyword evidence="1" id="KW-1133">Transmembrane helix</keyword>
<keyword evidence="1" id="KW-0472">Membrane</keyword>
<dbReference type="EMBL" id="BOOG01000012">
    <property type="protein sequence ID" value="GIH69162.1"/>
    <property type="molecule type" value="Genomic_DNA"/>
</dbReference>
<name>A0A8J3R876_9ACTN</name>
<keyword evidence="3" id="KW-1185">Reference proteome</keyword>
<dbReference type="Proteomes" id="UP000610966">
    <property type="component" value="Unassembled WGS sequence"/>
</dbReference>
<protein>
    <recommendedName>
        <fullName evidence="4">DUF5667 domain-containing protein</fullName>
    </recommendedName>
</protein>
<evidence type="ECO:0000313" key="2">
    <source>
        <dbReference type="EMBL" id="GIH69162.1"/>
    </source>
</evidence>
<evidence type="ECO:0000256" key="1">
    <source>
        <dbReference type="SAM" id="Phobius"/>
    </source>
</evidence>
<proteinExistence type="predicted"/>
<gene>
    <name evidence="2" type="ORF">Mth01_14150</name>
</gene>
<evidence type="ECO:0008006" key="4">
    <source>
        <dbReference type="Google" id="ProtNLM"/>
    </source>
</evidence>